<name>A0ABD2AU98_VESSQ</name>
<gene>
    <name evidence="2" type="ORF">V1478_008695</name>
</gene>
<reference evidence="2 3" key="1">
    <citation type="journal article" date="2024" name="Ann. Entomol. Soc. Am.">
        <title>Genomic analyses of the southern and eastern yellowjacket wasps (Hymenoptera: Vespidae) reveal evolutionary signatures of social life.</title>
        <authorList>
            <person name="Catto M.A."/>
            <person name="Caine P.B."/>
            <person name="Orr S.E."/>
            <person name="Hunt B.G."/>
            <person name="Goodisman M.A.D."/>
        </authorList>
    </citation>
    <scope>NUCLEOTIDE SEQUENCE [LARGE SCALE GENOMIC DNA]</scope>
    <source>
        <strain evidence="2">233</strain>
        <tissue evidence="2">Head and thorax</tissue>
    </source>
</reference>
<organism evidence="2 3">
    <name type="scientific">Vespula squamosa</name>
    <name type="common">Southern yellow jacket</name>
    <name type="synonym">Wasp</name>
    <dbReference type="NCBI Taxonomy" id="30214"/>
    <lineage>
        <taxon>Eukaryota</taxon>
        <taxon>Metazoa</taxon>
        <taxon>Ecdysozoa</taxon>
        <taxon>Arthropoda</taxon>
        <taxon>Hexapoda</taxon>
        <taxon>Insecta</taxon>
        <taxon>Pterygota</taxon>
        <taxon>Neoptera</taxon>
        <taxon>Endopterygota</taxon>
        <taxon>Hymenoptera</taxon>
        <taxon>Apocrita</taxon>
        <taxon>Aculeata</taxon>
        <taxon>Vespoidea</taxon>
        <taxon>Vespidae</taxon>
        <taxon>Vespinae</taxon>
        <taxon>Vespula</taxon>
    </lineage>
</organism>
<dbReference type="Proteomes" id="UP001607302">
    <property type="component" value="Unassembled WGS sequence"/>
</dbReference>
<sequence length="71" mass="8160">MKTAKLPMVDELNKNNKKSRNAPKTLRKGDTKRKGQFFFVKLKNEIDDENKRGNKTKKRKGGGRGIDRQTA</sequence>
<protein>
    <submittedName>
        <fullName evidence="2">Uncharacterized protein</fullName>
    </submittedName>
</protein>
<dbReference type="EMBL" id="JAUDFV010000139">
    <property type="protein sequence ID" value="KAL2724182.1"/>
    <property type="molecule type" value="Genomic_DNA"/>
</dbReference>
<proteinExistence type="predicted"/>
<evidence type="ECO:0000313" key="3">
    <source>
        <dbReference type="Proteomes" id="UP001607302"/>
    </source>
</evidence>
<evidence type="ECO:0000313" key="2">
    <source>
        <dbReference type="EMBL" id="KAL2724182.1"/>
    </source>
</evidence>
<feature type="compositionally biased region" description="Basic residues" evidence="1">
    <location>
        <begin position="53"/>
        <end position="62"/>
    </location>
</feature>
<comment type="caution">
    <text evidence="2">The sequence shown here is derived from an EMBL/GenBank/DDBJ whole genome shotgun (WGS) entry which is preliminary data.</text>
</comment>
<accession>A0ABD2AU98</accession>
<dbReference type="AlphaFoldDB" id="A0ABD2AU98"/>
<keyword evidence="3" id="KW-1185">Reference proteome</keyword>
<feature type="region of interest" description="Disordered" evidence="1">
    <location>
        <begin position="1"/>
        <end position="71"/>
    </location>
</feature>
<feature type="compositionally biased region" description="Basic and acidic residues" evidence="1">
    <location>
        <begin position="42"/>
        <end position="52"/>
    </location>
</feature>
<evidence type="ECO:0000256" key="1">
    <source>
        <dbReference type="SAM" id="MobiDB-lite"/>
    </source>
</evidence>